<feature type="active site" description="Proton donor" evidence="7">
    <location>
        <position position="97"/>
    </location>
</feature>
<evidence type="ECO:0000313" key="9">
    <source>
        <dbReference type="Proteomes" id="UP000681610"/>
    </source>
</evidence>
<dbReference type="Pfam" id="PF00885">
    <property type="entry name" value="DMRL_synthase"/>
    <property type="match status" value="1"/>
</dbReference>
<comment type="catalytic activity">
    <reaction evidence="6 7">
        <text>(2S)-2-hydroxy-3-oxobutyl phosphate + 5-amino-6-(D-ribitylamino)uracil = 6,7-dimethyl-8-(1-D-ribityl)lumazine + phosphate + 2 H2O + H(+)</text>
        <dbReference type="Rhea" id="RHEA:26152"/>
        <dbReference type="ChEBI" id="CHEBI:15377"/>
        <dbReference type="ChEBI" id="CHEBI:15378"/>
        <dbReference type="ChEBI" id="CHEBI:15934"/>
        <dbReference type="ChEBI" id="CHEBI:43474"/>
        <dbReference type="ChEBI" id="CHEBI:58201"/>
        <dbReference type="ChEBI" id="CHEBI:58830"/>
        <dbReference type="EC" id="2.5.1.78"/>
    </reaction>
</comment>
<protein>
    <recommendedName>
        <fullName evidence="3 7">6,7-dimethyl-8-ribityllumazine synthase</fullName>
        <shortName evidence="7">DMRL synthase</shortName>
        <shortName evidence="7">LS</shortName>
        <shortName evidence="7">Lumazine synthase</shortName>
        <ecNumber evidence="3 7">2.5.1.78</ecNumber>
    </recommendedName>
</protein>
<dbReference type="Gene3D" id="3.40.50.960">
    <property type="entry name" value="Lumazine/riboflavin synthase"/>
    <property type="match status" value="1"/>
</dbReference>
<comment type="function">
    <text evidence="7">Catalyzes the formation of 6,7-dimethyl-8-ribityllumazine by condensation of 5-amino-6-(D-ribitylamino)uracil with 3,4-dihydroxy-2-butanone 4-phosphate. This is the penultimate step in the biosynthesis of riboflavin.</text>
</comment>
<evidence type="ECO:0000256" key="4">
    <source>
        <dbReference type="ARBA" id="ARBA00022619"/>
    </source>
</evidence>
<dbReference type="GO" id="GO:0000906">
    <property type="term" value="F:6,7-dimethyl-8-ribityllumazine synthase activity"/>
    <property type="evidence" value="ECO:0007669"/>
    <property type="project" value="UniProtKB-EC"/>
</dbReference>
<sequence>MATENKNLSNYDKTVIPNAKALRFGIITSQWNERVTYGMRDGAIATLKDCGAIEEHITCWEVPGSFELVHGAKRMLSTLAVDAIIVIGCVIQGETKHFDFVCQGVTQGIAQLNAAQSEVPIIFCVLTDNTMQQSLDRSGGKLGNKGVEAAITAIKMSVLGKKME</sequence>
<dbReference type="NCBIfam" id="TIGR00114">
    <property type="entry name" value="lumazine-synth"/>
    <property type="match status" value="1"/>
</dbReference>
<gene>
    <name evidence="7" type="primary">ribH</name>
    <name evidence="8" type="ORF">J4N46_08515</name>
</gene>
<dbReference type="RefSeq" id="WP_009416668.1">
    <property type="nucleotide sequence ID" value="NZ_CAUQMC010000024.1"/>
</dbReference>
<keyword evidence="5 7" id="KW-0808">Transferase</keyword>
<evidence type="ECO:0000256" key="6">
    <source>
        <dbReference type="ARBA" id="ARBA00048785"/>
    </source>
</evidence>
<keyword evidence="9" id="KW-1185">Reference proteome</keyword>
<dbReference type="Proteomes" id="UP000681610">
    <property type="component" value="Unassembled WGS sequence"/>
</dbReference>
<dbReference type="EMBL" id="JAGDYP010000006">
    <property type="protein sequence ID" value="MBO1884456.1"/>
    <property type="molecule type" value="Genomic_DNA"/>
</dbReference>
<evidence type="ECO:0000313" key="8">
    <source>
        <dbReference type="EMBL" id="MBO1884456.1"/>
    </source>
</evidence>
<evidence type="ECO:0000256" key="2">
    <source>
        <dbReference type="ARBA" id="ARBA00007424"/>
    </source>
</evidence>
<dbReference type="InterPro" id="IPR036467">
    <property type="entry name" value="LS/RS_sf"/>
</dbReference>
<evidence type="ECO:0000256" key="1">
    <source>
        <dbReference type="ARBA" id="ARBA00004917"/>
    </source>
</evidence>
<comment type="similarity">
    <text evidence="2 7">Belongs to the DMRL synthase family.</text>
</comment>
<evidence type="ECO:0000256" key="3">
    <source>
        <dbReference type="ARBA" id="ARBA00012664"/>
    </source>
</evidence>
<dbReference type="PANTHER" id="PTHR21058">
    <property type="entry name" value="6,7-DIMETHYL-8-RIBITYLLUMAZINE SYNTHASE DMRL SYNTHASE LUMAZINE SYNTHASE"/>
    <property type="match status" value="1"/>
</dbReference>
<name>A0ABS3PYQ2_9FLAO</name>
<dbReference type="InterPro" id="IPR002180">
    <property type="entry name" value="LS/RS"/>
</dbReference>
<feature type="binding site" evidence="7">
    <location>
        <position position="137"/>
    </location>
    <ligand>
        <name>(2S)-2-hydroxy-3-oxobutyl phosphate</name>
        <dbReference type="ChEBI" id="CHEBI:58830"/>
    </ligand>
</feature>
<feature type="binding site" evidence="7">
    <location>
        <begin position="65"/>
        <end position="67"/>
    </location>
    <ligand>
        <name>5-amino-6-(D-ribitylamino)uracil</name>
        <dbReference type="ChEBI" id="CHEBI:15934"/>
    </ligand>
</feature>
<dbReference type="HAMAP" id="MF_00178">
    <property type="entry name" value="Lumazine_synth"/>
    <property type="match status" value="1"/>
</dbReference>
<feature type="binding site" evidence="7">
    <location>
        <begin position="94"/>
        <end position="95"/>
    </location>
    <ligand>
        <name>(2S)-2-hydroxy-3-oxobutyl phosphate</name>
        <dbReference type="ChEBI" id="CHEBI:58830"/>
    </ligand>
</feature>
<reference evidence="8 9" key="1">
    <citation type="submission" date="2021-03" db="EMBL/GenBank/DDBJ databases">
        <title>Isolation and description of Capnocytophaga bilenii sp. nov., a novel Capnocytophaga species, isolated from a gingivitis subject.</title>
        <authorList>
            <person name="Antezack A."/>
            <person name="Monnet-Corti V."/>
            <person name="La Scola B."/>
        </authorList>
    </citation>
    <scope>NUCLEOTIDE SEQUENCE [LARGE SCALE GENOMIC DNA]</scope>
    <source>
        <strain evidence="8 9">Marseille-Q4570</strain>
    </source>
</reference>
<accession>A0ABS3PYQ2</accession>
<evidence type="ECO:0000256" key="7">
    <source>
        <dbReference type="HAMAP-Rule" id="MF_00178"/>
    </source>
</evidence>
<keyword evidence="4 7" id="KW-0686">Riboflavin biosynthesis</keyword>
<feature type="binding site" evidence="7">
    <location>
        <position position="31"/>
    </location>
    <ligand>
        <name>5-amino-6-(D-ribitylamino)uracil</name>
        <dbReference type="ChEBI" id="CHEBI:15934"/>
    </ligand>
</feature>
<dbReference type="InterPro" id="IPR034964">
    <property type="entry name" value="LS"/>
</dbReference>
<dbReference type="SUPFAM" id="SSF52121">
    <property type="entry name" value="Lumazine synthase"/>
    <property type="match status" value="1"/>
</dbReference>
<dbReference type="EC" id="2.5.1.78" evidence="3 7"/>
<comment type="pathway">
    <text evidence="1 7">Cofactor biosynthesis; riboflavin biosynthesis; riboflavin from 2-hydroxy-3-oxobutyl phosphate and 5-amino-6-(D-ribitylamino)uracil: step 1/2.</text>
</comment>
<comment type="caution">
    <text evidence="8">The sequence shown here is derived from an EMBL/GenBank/DDBJ whole genome shotgun (WGS) entry which is preliminary data.</text>
</comment>
<dbReference type="PANTHER" id="PTHR21058:SF0">
    <property type="entry name" value="6,7-DIMETHYL-8-RIBITYLLUMAZINE SYNTHASE"/>
    <property type="match status" value="1"/>
</dbReference>
<organism evidence="8 9">
    <name type="scientific">Capnocytophaga bilenii</name>
    <dbReference type="NCBI Taxonomy" id="2819369"/>
    <lineage>
        <taxon>Bacteria</taxon>
        <taxon>Pseudomonadati</taxon>
        <taxon>Bacteroidota</taxon>
        <taxon>Flavobacteriia</taxon>
        <taxon>Flavobacteriales</taxon>
        <taxon>Flavobacteriaceae</taxon>
        <taxon>Capnocytophaga</taxon>
    </lineage>
</organism>
<feature type="binding site" evidence="7">
    <location>
        <position position="123"/>
    </location>
    <ligand>
        <name>5-amino-6-(D-ribitylamino)uracil</name>
        <dbReference type="ChEBI" id="CHEBI:15934"/>
    </ligand>
</feature>
<feature type="binding site" evidence="7">
    <location>
        <begin position="89"/>
        <end position="91"/>
    </location>
    <ligand>
        <name>5-amino-6-(D-ribitylamino)uracil</name>
        <dbReference type="ChEBI" id="CHEBI:15934"/>
    </ligand>
</feature>
<dbReference type="CDD" id="cd09209">
    <property type="entry name" value="Lumazine_synthase-I"/>
    <property type="match status" value="1"/>
</dbReference>
<proteinExistence type="inferred from homology"/>
<evidence type="ECO:0000256" key="5">
    <source>
        <dbReference type="ARBA" id="ARBA00022679"/>
    </source>
</evidence>